<keyword evidence="4" id="KW-0472">Membrane</keyword>
<evidence type="ECO:0000259" key="5">
    <source>
        <dbReference type="Pfam" id="PF07859"/>
    </source>
</evidence>
<protein>
    <recommendedName>
        <fullName evidence="5">Alpha/beta hydrolase fold-3 domain-containing protein</fullName>
    </recommendedName>
</protein>
<feature type="transmembrane region" description="Helical" evidence="4">
    <location>
        <begin position="43"/>
        <end position="65"/>
    </location>
</feature>
<evidence type="ECO:0000256" key="2">
    <source>
        <dbReference type="ARBA" id="ARBA00022801"/>
    </source>
</evidence>
<dbReference type="Ensembl" id="ENSLCNT00005034096.1">
    <property type="protein sequence ID" value="ENSLCNP00005030544.1"/>
    <property type="gene ID" value="ENSLCNG00005019914.1"/>
</dbReference>
<dbReference type="AlphaFoldDB" id="A0A667HVE7"/>
<dbReference type="Gene3D" id="3.40.50.1820">
    <property type="entry name" value="alpha/beta hydrolase"/>
    <property type="match status" value="1"/>
</dbReference>
<keyword evidence="2" id="KW-0378">Hydrolase</keyword>
<reference evidence="6" key="1">
    <citation type="submission" date="2025-08" db="UniProtKB">
        <authorList>
            <consortium name="Ensembl"/>
        </authorList>
    </citation>
    <scope>IDENTIFICATION</scope>
</reference>
<sequence length="200" mass="23127">MGRKTILLLIMGVLGAYYVYIPVPDNIEEPWKLMLVNTYMKTLTDLVLFIELLGINHAMNIVMFFMSFQEVPPTSDENVTVMETTFNNVPVRIYKMFLLMILRVRACPPHTFYFLKNNWLNEHCYSAHSYRLAPKYHFPNQFEDVYNALKWFLHQDVLDKYGVGPERIGISGDSAGGNLAAAVTQQVCCSDFFFLKISYP</sequence>
<dbReference type="PANTHER" id="PTHR48081">
    <property type="entry name" value="AB HYDROLASE SUPERFAMILY PROTEIN C4A8.06C"/>
    <property type="match status" value="1"/>
</dbReference>
<dbReference type="InterPro" id="IPR013094">
    <property type="entry name" value="AB_hydrolase_3"/>
</dbReference>
<feature type="domain" description="Alpha/beta hydrolase fold-3" evidence="5">
    <location>
        <begin position="129"/>
        <end position="187"/>
    </location>
</feature>
<feature type="active site" evidence="3">
    <location>
        <position position="174"/>
    </location>
</feature>
<dbReference type="Pfam" id="PF07859">
    <property type="entry name" value="Abhydrolase_3"/>
    <property type="match status" value="1"/>
</dbReference>
<evidence type="ECO:0000256" key="3">
    <source>
        <dbReference type="PROSITE-ProRule" id="PRU10038"/>
    </source>
</evidence>
<evidence type="ECO:0000313" key="6">
    <source>
        <dbReference type="Ensembl" id="ENSLCNP00005030544.1"/>
    </source>
</evidence>
<dbReference type="Proteomes" id="UP000472241">
    <property type="component" value="Unplaced"/>
</dbReference>
<proteinExistence type="inferred from homology"/>
<dbReference type="InterPro" id="IPR033140">
    <property type="entry name" value="Lipase_GDXG_put_SER_AS"/>
</dbReference>
<comment type="similarity">
    <text evidence="1">Belongs to the 'GDXG' lipolytic enzyme family.</text>
</comment>
<feature type="transmembrane region" description="Helical" evidence="4">
    <location>
        <begin position="5"/>
        <end position="23"/>
    </location>
</feature>
<evidence type="ECO:0000256" key="1">
    <source>
        <dbReference type="ARBA" id="ARBA00010515"/>
    </source>
</evidence>
<keyword evidence="7" id="KW-1185">Reference proteome</keyword>
<organism evidence="6 7">
    <name type="scientific">Lynx canadensis</name>
    <name type="common">Canada lynx</name>
    <name type="synonym">Felis canadensis</name>
    <dbReference type="NCBI Taxonomy" id="61383"/>
    <lineage>
        <taxon>Eukaryota</taxon>
        <taxon>Metazoa</taxon>
        <taxon>Chordata</taxon>
        <taxon>Craniata</taxon>
        <taxon>Vertebrata</taxon>
        <taxon>Euteleostomi</taxon>
        <taxon>Mammalia</taxon>
        <taxon>Eutheria</taxon>
        <taxon>Laurasiatheria</taxon>
        <taxon>Carnivora</taxon>
        <taxon>Feliformia</taxon>
        <taxon>Felidae</taxon>
        <taxon>Felinae</taxon>
        <taxon>Lynx</taxon>
    </lineage>
</organism>
<evidence type="ECO:0000256" key="4">
    <source>
        <dbReference type="SAM" id="Phobius"/>
    </source>
</evidence>
<keyword evidence="4" id="KW-0812">Transmembrane</keyword>
<accession>A0A667HVE7</accession>
<dbReference type="SUPFAM" id="SSF53474">
    <property type="entry name" value="alpha/beta-Hydrolases"/>
    <property type="match status" value="1"/>
</dbReference>
<dbReference type="InterPro" id="IPR050300">
    <property type="entry name" value="GDXG_lipolytic_enzyme"/>
</dbReference>
<keyword evidence="4" id="KW-1133">Transmembrane helix</keyword>
<dbReference type="GO" id="GO:0016787">
    <property type="term" value="F:hydrolase activity"/>
    <property type="evidence" value="ECO:0007669"/>
    <property type="project" value="UniProtKB-KW"/>
</dbReference>
<reference evidence="6" key="2">
    <citation type="submission" date="2025-09" db="UniProtKB">
        <authorList>
            <consortium name="Ensembl"/>
        </authorList>
    </citation>
    <scope>IDENTIFICATION</scope>
</reference>
<dbReference type="PANTHER" id="PTHR48081:SF28">
    <property type="entry name" value="ALPHA_BETA HYDROLASE FOLD-3 DOMAIN-CONTAINING PROTEIN"/>
    <property type="match status" value="1"/>
</dbReference>
<dbReference type="InterPro" id="IPR029058">
    <property type="entry name" value="AB_hydrolase_fold"/>
</dbReference>
<dbReference type="PROSITE" id="PS01174">
    <property type="entry name" value="LIPASE_GDXG_SER"/>
    <property type="match status" value="1"/>
</dbReference>
<name>A0A667HVE7_LYNCA</name>
<evidence type="ECO:0000313" key="7">
    <source>
        <dbReference type="Proteomes" id="UP000472241"/>
    </source>
</evidence>